<dbReference type="Proteomes" id="UP000030905">
    <property type="component" value="Chromosome"/>
</dbReference>
<proteinExistence type="predicted"/>
<dbReference type="EMBL" id="CP009268">
    <property type="protein sequence ID" value="AJA52652.1"/>
    <property type="molecule type" value="Genomic_DNA"/>
</dbReference>
<evidence type="ECO:0000313" key="1">
    <source>
        <dbReference type="EMBL" id="AJA52652.1"/>
    </source>
</evidence>
<evidence type="ECO:0000313" key="2">
    <source>
        <dbReference type="EMBL" id="KRU11338.1"/>
    </source>
</evidence>
<evidence type="ECO:0000313" key="3">
    <source>
        <dbReference type="Proteomes" id="UP000028042"/>
    </source>
</evidence>
<reference evidence="1 4" key="1">
    <citation type="journal article" date="2015" name="Genome Announc.">
        <title>Complete Genome Sequence of the Nitrogen-Fixing and Solvent-Producing Clostridium pasteurianum DSM 525.</title>
        <authorList>
            <person name="Poehlein A."/>
            <person name="Grosse-Honebrink A."/>
            <person name="Zhang Y."/>
            <person name="Minton N.P."/>
            <person name="Daniel R."/>
        </authorList>
    </citation>
    <scope>NUCLEOTIDE SEQUENCE [LARGE SCALE GENOMIC DNA]</scope>
    <source>
        <strain evidence="1">DSM 525</strain>
        <strain evidence="4">DSM 525 / ATCC 6013</strain>
    </source>
</reference>
<reference evidence="2 3" key="3">
    <citation type="journal article" name="Genome Announc.">
        <title>Improved Draft Genome Sequence of Clostridium pasteurianum Strain ATCC 6013 (DSM 525) Using a Hybrid Next-Generation Sequencing Approach.</title>
        <authorList>
            <person name="Pyne M.E."/>
            <person name="Utturkar S."/>
            <person name="Brown S.D."/>
            <person name="Moo-Young M."/>
            <person name="Chung D.A."/>
            <person name="Chou C.P."/>
        </authorList>
    </citation>
    <scope>NUCLEOTIDE SEQUENCE [LARGE SCALE GENOMIC DNA]</scope>
    <source>
        <strain evidence="2 3">ATCC 6013</strain>
    </source>
</reference>
<dbReference type="PATRIC" id="fig|1262449.3.peg.1041"/>
<dbReference type="eggNOG" id="ENOG5032ABP">
    <property type="taxonomic scope" value="Bacteria"/>
</dbReference>
<dbReference type="EMBL" id="JPGY02000001">
    <property type="protein sequence ID" value="KRU11338.1"/>
    <property type="molecule type" value="Genomic_DNA"/>
</dbReference>
<dbReference type="KEGG" id="cpat:CLPA_c25950"/>
<organism evidence="1 4">
    <name type="scientific">Clostridium pasteurianum DSM 525 = ATCC 6013</name>
    <dbReference type="NCBI Taxonomy" id="1262449"/>
    <lineage>
        <taxon>Bacteria</taxon>
        <taxon>Bacillati</taxon>
        <taxon>Bacillota</taxon>
        <taxon>Clostridia</taxon>
        <taxon>Eubacteriales</taxon>
        <taxon>Clostridiaceae</taxon>
        <taxon>Clostridium</taxon>
    </lineage>
</organism>
<reference evidence="2" key="2">
    <citation type="submission" date="2015-10" db="EMBL/GenBank/DDBJ databases">
        <title>Improved Draft Genome Sequence of Clostridium pasteurianum Strain ATCC 6013 (DSM 525) Using a Hybrid Next-Generation Sequencing Approach.</title>
        <authorList>
            <person name="Pyne M.E."/>
            <person name="Utturkar S.M."/>
            <person name="Brown S.D."/>
            <person name="Moo-Young M."/>
            <person name="Chung D.A."/>
            <person name="Chou P.C."/>
        </authorList>
    </citation>
    <scope>NUCLEOTIDE SEQUENCE</scope>
    <source>
        <strain evidence="2">ATCC 6013</strain>
    </source>
</reference>
<gene>
    <name evidence="1" type="ORF">CLPA_c25950</name>
    <name evidence="2" type="ORF">CP6013_00585</name>
</gene>
<dbReference type="AlphaFoldDB" id="A0A0H3J5B7"/>
<sequence length="161" mass="19775">MFEDLYDTVKKELLIQKDMNGVSKVYRNYEYSRYFHIYTYKYFSKNPKKKDQKLDYNNYYREIRNKSNIDTLSNNFNTTYNTYLNISEDDKLYDSNIEDLEMIIAKYEIAVGKIICLSEQIKEYNCSKDDVIEYMKIRDLMYENVNSIKHKTVEYRRMMWD</sequence>
<accession>A0A0H3J5B7</accession>
<dbReference type="Proteomes" id="UP000028042">
    <property type="component" value="Unassembled WGS sequence"/>
</dbReference>
<dbReference type="RefSeq" id="WP_003442474.1">
    <property type="nucleotide sequence ID" value="NZ_ANZB01000003.1"/>
</dbReference>
<protein>
    <submittedName>
        <fullName evidence="1">Uncharacterized protein</fullName>
    </submittedName>
</protein>
<keyword evidence="4" id="KW-1185">Reference proteome</keyword>
<dbReference type="KEGG" id="cpae:CPAST_c25950"/>
<evidence type="ECO:0000313" key="4">
    <source>
        <dbReference type="Proteomes" id="UP000030905"/>
    </source>
</evidence>
<dbReference type="GeneID" id="93074728"/>
<name>A0A0H3J5B7_CLOPA</name>